<sequence>MSHTLAKIAALSGGTAAAGGGIAVGSSALSGTSGSKQERVATASEKKEDSNMEVIPVTKQEEATPDSAKKVCNVYTAEEPTSKGQPKVRVFTKIKEEFWSKDDFLKKIKEDKAWNEGDLKTQVEKGCQDHGSVYVWWGYGNPQSKGKTWVYASDMNNGKDWLNDESVSVPAALKPQVATVQ</sequence>
<gene>
    <name evidence="2" type="ordered locus">MHF_1124</name>
</gene>
<reference key="2">
    <citation type="submission" date="2011-05" db="EMBL/GenBank/DDBJ databases">
        <title>The Genome of Mycoplasma haemofelis Strain Ohio2, a pathogenic hemoplasma of the cat.</title>
        <authorList>
            <person name="Santos A.P."/>
            <person name="Guimaraes A.M.S."/>
            <person name="SanMiguel P.J."/>
            <person name="Martin S.W."/>
            <person name="Messick J.B."/>
        </authorList>
    </citation>
    <scope>NUCLEOTIDE SEQUENCE</scope>
    <source>
        <strain>Ohio2</strain>
    </source>
</reference>
<organism evidence="2 3">
    <name type="scientific">Mycoplasma haemofelis (strain Ohio2)</name>
    <dbReference type="NCBI Taxonomy" id="859194"/>
    <lineage>
        <taxon>Bacteria</taxon>
        <taxon>Bacillati</taxon>
        <taxon>Mycoplasmatota</taxon>
        <taxon>Mollicutes</taxon>
        <taxon>Mycoplasmataceae</taxon>
        <taxon>Mycoplasma</taxon>
    </lineage>
</organism>
<dbReference type="Proteomes" id="UP000007952">
    <property type="component" value="Chromosome"/>
</dbReference>
<dbReference type="KEGG" id="mhf:MHF_1124"/>
<dbReference type="STRING" id="859194.MHF_1124"/>
<dbReference type="BioCyc" id="MHAE859194:G1GR7-1116-MONOMER"/>
<accession>F6FJL2</accession>
<protein>
    <submittedName>
        <fullName evidence="2">Uncharacterized protein</fullName>
    </submittedName>
</protein>
<proteinExistence type="predicted"/>
<feature type="compositionally biased region" description="Basic and acidic residues" evidence="1">
    <location>
        <begin position="36"/>
        <end position="50"/>
    </location>
</feature>
<evidence type="ECO:0000256" key="1">
    <source>
        <dbReference type="SAM" id="MobiDB-lite"/>
    </source>
</evidence>
<reference evidence="2 3" key="1">
    <citation type="journal article" date="2011" name="J. Bacteriol.">
        <title>Complete genome sequences of two hemotropic Mycoplasmas, Mycoplasma haemofelis strain Ohio2 and Mycoplasma suis strain Illinois.</title>
        <authorList>
            <person name="Messick J.B."/>
            <person name="Santos A.P."/>
            <person name="Guimaraes A.M."/>
        </authorList>
    </citation>
    <scope>NUCLEOTIDE SEQUENCE [LARGE SCALE GENOMIC DNA]</scope>
    <source>
        <strain evidence="2 3">Ohio2</strain>
    </source>
</reference>
<feature type="region of interest" description="Disordered" evidence="1">
    <location>
        <begin position="16"/>
        <end position="52"/>
    </location>
</feature>
<evidence type="ECO:0000313" key="3">
    <source>
        <dbReference type="Proteomes" id="UP000007952"/>
    </source>
</evidence>
<dbReference type="EMBL" id="CP002808">
    <property type="protein sequence ID" value="AEG73367.1"/>
    <property type="molecule type" value="Genomic_DNA"/>
</dbReference>
<dbReference type="AlphaFoldDB" id="F6FJL2"/>
<name>F6FJL2_MYCHI</name>
<dbReference type="HOGENOM" id="CLU_111546_2_1_14"/>
<evidence type="ECO:0000313" key="2">
    <source>
        <dbReference type="EMBL" id="AEG73367.1"/>
    </source>
</evidence>